<gene>
    <name evidence="1" type="ORF">LT85_4709</name>
</gene>
<dbReference type="AlphaFoldDB" id="A0A0A1FLR1"/>
<protein>
    <submittedName>
        <fullName evidence="1">Uncharacterized protein</fullName>
    </submittedName>
</protein>
<organism evidence="1 2">
    <name type="scientific">Collimonas arenae</name>
    <dbReference type="NCBI Taxonomy" id="279058"/>
    <lineage>
        <taxon>Bacteria</taxon>
        <taxon>Pseudomonadati</taxon>
        <taxon>Pseudomonadota</taxon>
        <taxon>Betaproteobacteria</taxon>
        <taxon>Burkholderiales</taxon>
        <taxon>Oxalobacteraceae</taxon>
        <taxon>Collimonas</taxon>
    </lineage>
</organism>
<dbReference type="HOGENOM" id="CLU_2421857_0_0_4"/>
<accession>A0A0A1FLR1</accession>
<dbReference type="Proteomes" id="UP000030302">
    <property type="component" value="Chromosome"/>
</dbReference>
<dbReference type="EMBL" id="CP009962">
    <property type="protein sequence ID" value="AIY43867.1"/>
    <property type="molecule type" value="Genomic_DNA"/>
</dbReference>
<sequence length="91" mass="9746">MSETMTTEEVIAQGFGTWVGYKEEKNTAIADSTFNDKFILKSAGGQPVAYKVYAIERASGSVEYGKTTGAGHTHLLSSIAASEKINFYVSG</sequence>
<dbReference type="KEGG" id="care:LT85_4709"/>
<reference evidence="2" key="1">
    <citation type="journal article" date="2014" name="Soil Biol. Biochem.">
        <title>Structure and function of bacterial communities in ageing soils: Insights from the Mendocino ecological staircase.</title>
        <authorList>
            <person name="Uroz S."/>
            <person name="Tech J.J."/>
            <person name="Sawaya N.A."/>
            <person name="Frey-Klett P."/>
            <person name="Leveau J.H.J."/>
        </authorList>
    </citation>
    <scope>NUCLEOTIDE SEQUENCE [LARGE SCALE GENOMIC DNA]</scope>
    <source>
        <strain evidence="2">Cal35</strain>
    </source>
</reference>
<dbReference type="RefSeq" id="WP_253273612.1">
    <property type="nucleotide sequence ID" value="NZ_CP009962.1"/>
</dbReference>
<name>A0A0A1FLR1_9BURK</name>
<proteinExistence type="predicted"/>
<evidence type="ECO:0000313" key="1">
    <source>
        <dbReference type="EMBL" id="AIY43867.1"/>
    </source>
</evidence>
<keyword evidence="2" id="KW-1185">Reference proteome</keyword>
<evidence type="ECO:0000313" key="2">
    <source>
        <dbReference type="Proteomes" id="UP000030302"/>
    </source>
</evidence>